<keyword evidence="2" id="KW-0689">Ribosomal protein</keyword>
<dbReference type="Proteomes" id="UP000886520">
    <property type="component" value="Chromosome 20"/>
</dbReference>
<reference evidence="4" key="1">
    <citation type="submission" date="2021-01" db="EMBL/GenBank/DDBJ databases">
        <title>Adiantum capillus-veneris genome.</title>
        <authorList>
            <person name="Fang Y."/>
            <person name="Liao Q."/>
        </authorList>
    </citation>
    <scope>NUCLEOTIDE SEQUENCE</scope>
    <source>
        <strain evidence="4">H3</strain>
        <tissue evidence="4">Leaf</tissue>
    </source>
</reference>
<evidence type="ECO:0008006" key="6">
    <source>
        <dbReference type="Google" id="ProtNLM"/>
    </source>
</evidence>
<gene>
    <name evidence="4" type="ORF">GOP47_0020683</name>
</gene>
<dbReference type="GO" id="GO:0008097">
    <property type="term" value="F:5S rRNA binding"/>
    <property type="evidence" value="ECO:0007669"/>
    <property type="project" value="TreeGrafter"/>
</dbReference>
<dbReference type="InterPro" id="IPR005484">
    <property type="entry name" value="Ribosomal_uL18_bac/plant/anim"/>
</dbReference>
<comment type="similarity">
    <text evidence="1">Belongs to the universal ribosomal protein uL18 family.</text>
</comment>
<evidence type="ECO:0000313" key="4">
    <source>
        <dbReference type="EMBL" id="KAI5064013.1"/>
    </source>
</evidence>
<evidence type="ECO:0000256" key="2">
    <source>
        <dbReference type="ARBA" id="ARBA00022980"/>
    </source>
</evidence>
<name>A0A9D4Z6B4_ADICA</name>
<evidence type="ECO:0000256" key="3">
    <source>
        <dbReference type="ARBA" id="ARBA00023274"/>
    </source>
</evidence>
<dbReference type="Pfam" id="PF00861">
    <property type="entry name" value="Ribosomal_L18p"/>
    <property type="match status" value="1"/>
</dbReference>
<dbReference type="Gene3D" id="3.30.420.100">
    <property type="match status" value="1"/>
</dbReference>
<keyword evidence="3" id="KW-0687">Ribonucleoprotein</keyword>
<dbReference type="EMBL" id="JABFUD020000020">
    <property type="protein sequence ID" value="KAI5064013.1"/>
    <property type="molecule type" value="Genomic_DNA"/>
</dbReference>
<protein>
    <recommendedName>
        <fullName evidence="6">50S ribosomal protein L18</fullName>
    </recommendedName>
</protein>
<dbReference type="GO" id="GO:1990904">
    <property type="term" value="C:ribonucleoprotein complex"/>
    <property type="evidence" value="ECO:0007669"/>
    <property type="project" value="UniProtKB-KW"/>
</dbReference>
<dbReference type="GO" id="GO:0005840">
    <property type="term" value="C:ribosome"/>
    <property type="evidence" value="ECO:0007669"/>
    <property type="project" value="UniProtKB-KW"/>
</dbReference>
<dbReference type="AlphaFoldDB" id="A0A9D4Z6B4"/>
<evidence type="ECO:0000256" key="1">
    <source>
        <dbReference type="ARBA" id="ARBA00007116"/>
    </source>
</evidence>
<dbReference type="PANTHER" id="PTHR12899:SF6">
    <property type="entry name" value="OS01G0256600 PROTEIN"/>
    <property type="match status" value="1"/>
</dbReference>
<keyword evidence="5" id="KW-1185">Reference proteome</keyword>
<accession>A0A9D4Z6B4</accession>
<comment type="caution">
    <text evidence="4">The sequence shown here is derived from an EMBL/GenBank/DDBJ whole genome shotgun (WGS) entry which is preliminary data.</text>
</comment>
<proteinExistence type="inferred from homology"/>
<dbReference type="GO" id="GO:0006412">
    <property type="term" value="P:translation"/>
    <property type="evidence" value="ECO:0007669"/>
    <property type="project" value="InterPro"/>
</dbReference>
<dbReference type="OrthoDB" id="1932324at2759"/>
<dbReference type="SUPFAM" id="SSF53137">
    <property type="entry name" value="Translational machinery components"/>
    <property type="match status" value="1"/>
</dbReference>
<dbReference type="GO" id="GO:0003735">
    <property type="term" value="F:structural constituent of ribosome"/>
    <property type="evidence" value="ECO:0007669"/>
    <property type="project" value="InterPro"/>
</dbReference>
<organism evidence="4 5">
    <name type="scientific">Adiantum capillus-veneris</name>
    <name type="common">Maidenhair fern</name>
    <dbReference type="NCBI Taxonomy" id="13818"/>
    <lineage>
        <taxon>Eukaryota</taxon>
        <taxon>Viridiplantae</taxon>
        <taxon>Streptophyta</taxon>
        <taxon>Embryophyta</taxon>
        <taxon>Tracheophyta</taxon>
        <taxon>Polypodiopsida</taxon>
        <taxon>Polypodiidae</taxon>
        <taxon>Polypodiales</taxon>
        <taxon>Pteridineae</taxon>
        <taxon>Pteridaceae</taxon>
        <taxon>Vittarioideae</taxon>
        <taxon>Adiantum</taxon>
    </lineage>
</organism>
<evidence type="ECO:0000313" key="5">
    <source>
        <dbReference type="Proteomes" id="UP000886520"/>
    </source>
</evidence>
<sequence>MIDTDTSRWDHRPVSLCDVDRLDTIDLAEKWGRLSIDLDLTCKADTQSKKAVLAETGSCLVKCHRTVAAAACSQEKDLMEKMESHSDCAAAAKIGQVLANRLKEKEIPAIHFSYTKDQRYHGKLKALVDGIREHGVSFVG</sequence>
<dbReference type="PANTHER" id="PTHR12899">
    <property type="entry name" value="39S RIBOSOMAL PROTEIN L18, MITOCHONDRIAL"/>
    <property type="match status" value="1"/>
</dbReference>